<reference evidence="4" key="1">
    <citation type="journal article" date="2019" name="Int. J. Syst. Evol. Microbiol.">
        <title>The Global Catalogue of Microorganisms (GCM) 10K type strain sequencing project: providing services to taxonomists for standard genome sequencing and annotation.</title>
        <authorList>
            <consortium name="The Broad Institute Genomics Platform"/>
            <consortium name="The Broad Institute Genome Sequencing Center for Infectious Disease"/>
            <person name="Wu L."/>
            <person name="Ma J."/>
        </authorList>
    </citation>
    <scope>NUCLEOTIDE SEQUENCE [LARGE SCALE GENOMIC DNA]</scope>
    <source>
        <strain evidence="4">KCTC 42107</strain>
    </source>
</reference>
<organism evidence="3 4">
    <name type="scientific">Flavobacterium suzhouense</name>
    <dbReference type="NCBI Taxonomy" id="1529638"/>
    <lineage>
        <taxon>Bacteria</taxon>
        <taxon>Pseudomonadati</taxon>
        <taxon>Bacteroidota</taxon>
        <taxon>Flavobacteriia</taxon>
        <taxon>Flavobacteriales</taxon>
        <taxon>Flavobacteriaceae</taxon>
        <taxon>Flavobacterium</taxon>
    </lineage>
</organism>
<gene>
    <name evidence="3" type="ORF">ACFSR3_01080</name>
</gene>
<evidence type="ECO:0000313" key="3">
    <source>
        <dbReference type="EMBL" id="MFD2600634.1"/>
    </source>
</evidence>
<dbReference type="InterPro" id="IPR052894">
    <property type="entry name" value="AsmA-related"/>
</dbReference>
<proteinExistence type="predicted"/>
<feature type="transmembrane region" description="Helical" evidence="1">
    <location>
        <begin position="21"/>
        <end position="43"/>
    </location>
</feature>
<evidence type="ECO:0000256" key="1">
    <source>
        <dbReference type="SAM" id="Phobius"/>
    </source>
</evidence>
<keyword evidence="1" id="KW-0472">Membrane</keyword>
<dbReference type="Pfam" id="PF05170">
    <property type="entry name" value="AsmA"/>
    <property type="match status" value="1"/>
</dbReference>
<keyword evidence="1" id="KW-1133">Transmembrane helix</keyword>
<evidence type="ECO:0000259" key="2">
    <source>
        <dbReference type="Pfam" id="PF05170"/>
    </source>
</evidence>
<dbReference type="Proteomes" id="UP001597480">
    <property type="component" value="Unassembled WGS sequence"/>
</dbReference>
<dbReference type="PANTHER" id="PTHR30441:SF8">
    <property type="entry name" value="DUF748 DOMAIN-CONTAINING PROTEIN"/>
    <property type="match status" value="1"/>
</dbReference>
<protein>
    <submittedName>
        <fullName evidence="3">AsmA-like C-terminal region-containing protein</fullName>
    </submittedName>
</protein>
<dbReference type="RefSeq" id="WP_379819333.1">
    <property type="nucleotide sequence ID" value="NZ_JBHUMD010000003.1"/>
</dbReference>
<evidence type="ECO:0000313" key="4">
    <source>
        <dbReference type="Proteomes" id="UP001597480"/>
    </source>
</evidence>
<keyword evidence="1" id="KW-0812">Transmembrane</keyword>
<name>A0ABW5NP55_9FLAO</name>
<feature type="domain" description="AsmA" evidence="2">
    <location>
        <begin position="493"/>
        <end position="704"/>
    </location>
</feature>
<keyword evidence="4" id="KW-1185">Reference proteome</keyword>
<dbReference type="EMBL" id="JBHUMD010000003">
    <property type="protein sequence ID" value="MFD2600634.1"/>
    <property type="molecule type" value="Genomic_DNA"/>
</dbReference>
<accession>A0ABW5NP55</accession>
<sequence length="824" mass="91654">MIRNYPFNIIKNKFPLWIKRVLLFLTGMFLLVIMLYVALGVYINNNKTELQARLLKELNGGISGTLKVKSMDPTFFTGFPHVSLKLKQVILRDSLYAVHQRTFLKAGELDVKVNLMALLRGAIDIRKMSIRNAAIDLYIDASGYSNSAVFKKKKNADSKDRSEGSFPELRSLILDNVTLGIEDIKNGKSYSFTVHELDAEIDYTFSGWEAEANLDARAHSMAFNTVHGSFIKEKTLEGKFDLIYDEDEGFITALPNTLEIGGDTFVIGAKIRVGSEKADFTFNISNESILWSRASHLLSPNISSKLDMFAIDEPIAVTCDLIGDFNAEGDPSILVKAEVRDNVLHTPGGNVTDCNFSGVFTNHHVRGKGLSDANSAIKLYNFKGYYNGLPVNMKKTFILNLEKPIVVGDFSSQFEMTKLKGVVDEDLLAFASGTAEMNVDFKADIVNFMIARPYIKGKINVKDADITYVPRKMKFKDVSVLLDFTSEDLTISTISLTTAKSTINMDGYIKNFMNLYYTDPQKIILHWNVKSPSLNVAEFMHFLGSRGKAKAAIRKTDKGNFTKEMNEFFEKTNVDIHLNVDKLYYNKFLATAVKANVFLTDNGILLKDSGLNHAGGTLQLSGSMVQQGNRNKYKVQANVNNVDVNRFFHAFNNFGLETLKADNLRGRFSSDVNITGSVTNAGELVPKTIFGTVSFGLKNGKLLNFDPVRKVGKFAFPLRDMNTIEFANLKGSFDVAGEKITVKPMQINSSVLNMDVQGVYSLGKGTELYVDVPLRNPKNDEGITDKKELAKRRNRGIVVHLKAEDGDDGKVGIKLVGKNADGKK</sequence>
<dbReference type="InterPro" id="IPR007844">
    <property type="entry name" value="AsmA"/>
</dbReference>
<dbReference type="PANTHER" id="PTHR30441">
    <property type="entry name" value="DUF748 DOMAIN-CONTAINING PROTEIN"/>
    <property type="match status" value="1"/>
</dbReference>
<comment type="caution">
    <text evidence="3">The sequence shown here is derived from an EMBL/GenBank/DDBJ whole genome shotgun (WGS) entry which is preliminary data.</text>
</comment>